<feature type="region of interest" description="Disordered" evidence="1">
    <location>
        <begin position="1"/>
        <end position="23"/>
    </location>
</feature>
<accession>A0A6J4MNB2</accession>
<evidence type="ECO:0000256" key="1">
    <source>
        <dbReference type="SAM" id="MobiDB-lite"/>
    </source>
</evidence>
<organism evidence="2">
    <name type="scientific">uncultured Gemmatimonadota bacterium</name>
    <dbReference type="NCBI Taxonomy" id="203437"/>
    <lineage>
        <taxon>Bacteria</taxon>
        <taxon>Pseudomonadati</taxon>
        <taxon>Gemmatimonadota</taxon>
        <taxon>environmental samples</taxon>
    </lineage>
</organism>
<protein>
    <submittedName>
        <fullName evidence="2">Uncharacterized protein</fullName>
    </submittedName>
</protein>
<gene>
    <name evidence="2" type="ORF">AVDCRST_MAG89-3989</name>
</gene>
<dbReference type="AlphaFoldDB" id="A0A6J4MNB2"/>
<sequence>MSRNRDRGQRAAPSRPSPLDDARNELFGHIHRCGVMKASREQQLEWMTDTIEFLGERFPSLTPKDLKELENIGMRFCSPVISNAEAVETAEAQQEPAAA</sequence>
<name>A0A6J4MNB2_9BACT</name>
<evidence type="ECO:0000313" key="2">
    <source>
        <dbReference type="EMBL" id="CAA9364488.1"/>
    </source>
</evidence>
<reference evidence="2" key="1">
    <citation type="submission" date="2020-02" db="EMBL/GenBank/DDBJ databases">
        <authorList>
            <person name="Meier V. D."/>
        </authorList>
    </citation>
    <scope>NUCLEOTIDE SEQUENCE</scope>
    <source>
        <strain evidence="2">AVDCRST_MAG89</strain>
    </source>
</reference>
<proteinExistence type="predicted"/>
<dbReference type="EMBL" id="CADCTV010000836">
    <property type="protein sequence ID" value="CAA9364488.1"/>
    <property type="molecule type" value="Genomic_DNA"/>
</dbReference>